<accession>T2JNH2</accession>
<evidence type="ECO:0000313" key="3">
    <source>
        <dbReference type="Proteomes" id="UP000018130"/>
    </source>
</evidence>
<feature type="transmembrane region" description="Helical" evidence="1">
    <location>
        <begin position="46"/>
        <end position="66"/>
    </location>
</feature>
<reference evidence="2 3" key="1">
    <citation type="submission" date="2013-01" db="EMBL/GenBank/DDBJ databases">
        <authorList>
            <person name="Bench S."/>
        </authorList>
    </citation>
    <scope>NUCLEOTIDE SEQUENCE [LARGE SCALE GENOMIC DNA]</scope>
    <source>
        <strain evidence="2 3">WH 0402</strain>
    </source>
</reference>
<name>T2JNH2_CROWT</name>
<keyword evidence="1" id="KW-0812">Transmembrane</keyword>
<proteinExistence type="predicted"/>
<dbReference type="AlphaFoldDB" id="T2JNH2"/>
<dbReference type="RefSeq" id="WP_231599194.1">
    <property type="nucleotide sequence ID" value="NZ_CAQN01000448.1"/>
</dbReference>
<keyword evidence="1" id="KW-1133">Transmembrane helix</keyword>
<gene>
    <name evidence="2" type="ORF">CWATWH0402_2813</name>
</gene>
<sequence length="84" mass="9572">MRWDIIGLGVLTATILVRVITAAMVAKEIGDKETIKSLYLLPFRDAVGLIFWALAFTQRTVIWRGVEFKLTSHGKMVRNRLIQN</sequence>
<dbReference type="EMBL" id="CAQN01000448">
    <property type="protein sequence ID" value="CCQ66596.1"/>
    <property type="molecule type" value="Genomic_DNA"/>
</dbReference>
<reference evidence="2 3" key="2">
    <citation type="submission" date="2013-09" db="EMBL/GenBank/DDBJ databases">
        <title>Whole genome comparison of six Crocosphaera watsonii strains with differing phenotypes.</title>
        <authorList>
            <person name="Bench S.R."/>
            <person name="Heller P."/>
            <person name="Frank I."/>
            <person name="Arciniega M."/>
            <person name="Shilova I.N."/>
            <person name="Zehr J.P."/>
        </authorList>
    </citation>
    <scope>NUCLEOTIDE SEQUENCE [LARGE SCALE GENOMIC DNA]</scope>
    <source>
        <strain evidence="2 3">WH 0402</strain>
    </source>
</reference>
<evidence type="ECO:0000313" key="2">
    <source>
        <dbReference type="EMBL" id="CCQ66596.1"/>
    </source>
</evidence>
<comment type="caution">
    <text evidence="2">The sequence shown here is derived from an EMBL/GenBank/DDBJ whole genome shotgun (WGS) entry which is preliminary data.</text>
</comment>
<dbReference type="GO" id="GO:0016740">
    <property type="term" value="F:transferase activity"/>
    <property type="evidence" value="ECO:0007669"/>
    <property type="project" value="UniProtKB-KW"/>
</dbReference>
<protein>
    <submittedName>
        <fullName evidence="2">Ceramide glucosyltransferase</fullName>
    </submittedName>
</protein>
<keyword evidence="2" id="KW-0808">Transferase</keyword>
<evidence type="ECO:0000256" key="1">
    <source>
        <dbReference type="SAM" id="Phobius"/>
    </source>
</evidence>
<dbReference type="Proteomes" id="UP000018130">
    <property type="component" value="Unassembled WGS sequence"/>
</dbReference>
<organism evidence="2 3">
    <name type="scientific">Crocosphaera watsonii WH 0402</name>
    <dbReference type="NCBI Taxonomy" id="1284629"/>
    <lineage>
        <taxon>Bacteria</taxon>
        <taxon>Bacillati</taxon>
        <taxon>Cyanobacteriota</taxon>
        <taxon>Cyanophyceae</taxon>
        <taxon>Oscillatoriophycideae</taxon>
        <taxon>Chroococcales</taxon>
        <taxon>Aphanothecaceae</taxon>
        <taxon>Crocosphaera</taxon>
    </lineage>
</organism>
<keyword evidence="1" id="KW-0472">Membrane</keyword>